<keyword evidence="2" id="KW-1185">Reference proteome</keyword>
<dbReference type="Proteomes" id="UP001219525">
    <property type="component" value="Unassembled WGS sequence"/>
</dbReference>
<evidence type="ECO:0000313" key="1">
    <source>
        <dbReference type="EMBL" id="KAJ7199399.1"/>
    </source>
</evidence>
<proteinExistence type="predicted"/>
<accession>A0AAD6V320</accession>
<evidence type="ECO:0000313" key="2">
    <source>
        <dbReference type="Proteomes" id="UP001219525"/>
    </source>
</evidence>
<comment type="caution">
    <text evidence="1">The sequence shown here is derived from an EMBL/GenBank/DDBJ whole genome shotgun (WGS) entry which is preliminary data.</text>
</comment>
<organism evidence="1 2">
    <name type="scientific">Mycena pura</name>
    <dbReference type="NCBI Taxonomy" id="153505"/>
    <lineage>
        <taxon>Eukaryota</taxon>
        <taxon>Fungi</taxon>
        <taxon>Dikarya</taxon>
        <taxon>Basidiomycota</taxon>
        <taxon>Agaricomycotina</taxon>
        <taxon>Agaricomycetes</taxon>
        <taxon>Agaricomycetidae</taxon>
        <taxon>Agaricales</taxon>
        <taxon>Marasmiineae</taxon>
        <taxon>Mycenaceae</taxon>
        <taxon>Mycena</taxon>
    </lineage>
</organism>
<protein>
    <submittedName>
        <fullName evidence="1">Uncharacterized protein</fullName>
    </submittedName>
</protein>
<gene>
    <name evidence="1" type="ORF">GGX14DRAFT_572780</name>
</gene>
<reference evidence="1" key="1">
    <citation type="submission" date="2023-03" db="EMBL/GenBank/DDBJ databases">
        <title>Massive genome expansion in bonnet fungi (Mycena s.s.) driven by repeated elements and novel gene families across ecological guilds.</title>
        <authorList>
            <consortium name="Lawrence Berkeley National Laboratory"/>
            <person name="Harder C.B."/>
            <person name="Miyauchi S."/>
            <person name="Viragh M."/>
            <person name="Kuo A."/>
            <person name="Thoen E."/>
            <person name="Andreopoulos B."/>
            <person name="Lu D."/>
            <person name="Skrede I."/>
            <person name="Drula E."/>
            <person name="Henrissat B."/>
            <person name="Morin E."/>
            <person name="Kohler A."/>
            <person name="Barry K."/>
            <person name="LaButti K."/>
            <person name="Morin E."/>
            <person name="Salamov A."/>
            <person name="Lipzen A."/>
            <person name="Mereny Z."/>
            <person name="Hegedus B."/>
            <person name="Baldrian P."/>
            <person name="Stursova M."/>
            <person name="Weitz H."/>
            <person name="Taylor A."/>
            <person name="Grigoriev I.V."/>
            <person name="Nagy L.G."/>
            <person name="Martin F."/>
            <person name="Kauserud H."/>
        </authorList>
    </citation>
    <scope>NUCLEOTIDE SEQUENCE</scope>
    <source>
        <strain evidence="1">9144</strain>
    </source>
</reference>
<name>A0AAD6V320_9AGAR</name>
<dbReference type="AlphaFoldDB" id="A0AAD6V320"/>
<dbReference type="EMBL" id="JARJCW010000068">
    <property type="protein sequence ID" value="KAJ7199399.1"/>
    <property type="molecule type" value="Genomic_DNA"/>
</dbReference>
<sequence>MCTITIAEHRRRPRRTLRTLHIRLSKTFGAFGAPRPSAKLAHTLFLTPQNTVNAPLLGPTPLPSESPAPFDRALGLVQARARCVNAPAYEELRRALGATLYNPTIARRELGAAAAHAARHAIARVRCLGGCSMHYSPHAFYAADPASRAQIRRGTLGVLTDACSSPRAAWTVRCAARSRLACPRCGGRRAVARARGPEHGRGISGRSEFEHGAGLQASFYSKGTSPGAYPLGPPLLAKIVASLVTRYTFSTSSRQRLCSATLPSPANAHARRRVRADPTAALCRPEFDARTGARAAAAHAACHAIARTHCACAASVGRLAMDSLPARAQRTAARVREGATPSQRSMRQYGRTLCSAGVGYGFTQVREELRRALDAMLWNPTIAPREFGAAAAHAARRAIARVRGACAASERRLGADGAFPCPKLRERSMRHSLHTRCRRHPPQMLARPPPLLPSSVRLCVGPATDEQRASTKLRVATRMCRCLPGLRNLAGPLCTARQVQRVAFGVEHPTAESSFGRVVALHQCMNDFPDDKINDDASKYAADMTKASITEGTRAGHSRQVV</sequence>